<gene>
    <name evidence="2" type="ORF">QVD17_33480</name>
</gene>
<dbReference type="EMBL" id="JAUHHV010000009">
    <property type="protein sequence ID" value="KAK1412324.1"/>
    <property type="molecule type" value="Genomic_DNA"/>
</dbReference>
<evidence type="ECO:0000313" key="2">
    <source>
        <dbReference type="EMBL" id="KAK1412324.1"/>
    </source>
</evidence>
<keyword evidence="1" id="KW-0812">Transmembrane</keyword>
<sequence>CVSILCFQVHKSQEIVLLMQITCCILCLGICTFTFIRFFSIRPYVSLSSSSSSYYLNQWIGPIYTG</sequence>
<feature type="transmembrane region" description="Helical" evidence="1">
    <location>
        <begin position="15"/>
        <end position="39"/>
    </location>
</feature>
<feature type="non-terminal residue" evidence="2">
    <location>
        <position position="66"/>
    </location>
</feature>
<name>A0AAD8NJX1_TARER</name>
<dbReference type="AlphaFoldDB" id="A0AAD8NJX1"/>
<organism evidence="2 3">
    <name type="scientific">Tagetes erecta</name>
    <name type="common">African marigold</name>
    <dbReference type="NCBI Taxonomy" id="13708"/>
    <lineage>
        <taxon>Eukaryota</taxon>
        <taxon>Viridiplantae</taxon>
        <taxon>Streptophyta</taxon>
        <taxon>Embryophyta</taxon>
        <taxon>Tracheophyta</taxon>
        <taxon>Spermatophyta</taxon>
        <taxon>Magnoliopsida</taxon>
        <taxon>eudicotyledons</taxon>
        <taxon>Gunneridae</taxon>
        <taxon>Pentapetalae</taxon>
        <taxon>asterids</taxon>
        <taxon>campanulids</taxon>
        <taxon>Asterales</taxon>
        <taxon>Asteraceae</taxon>
        <taxon>Asteroideae</taxon>
        <taxon>Heliantheae alliance</taxon>
        <taxon>Tageteae</taxon>
        <taxon>Tagetes</taxon>
    </lineage>
</organism>
<keyword evidence="3" id="KW-1185">Reference proteome</keyword>
<accession>A0AAD8NJX1</accession>
<comment type="caution">
    <text evidence="2">The sequence shown here is derived from an EMBL/GenBank/DDBJ whole genome shotgun (WGS) entry which is preliminary data.</text>
</comment>
<evidence type="ECO:0000256" key="1">
    <source>
        <dbReference type="SAM" id="Phobius"/>
    </source>
</evidence>
<keyword evidence="1" id="KW-1133">Transmembrane helix</keyword>
<proteinExistence type="predicted"/>
<feature type="non-terminal residue" evidence="2">
    <location>
        <position position="1"/>
    </location>
</feature>
<reference evidence="2" key="1">
    <citation type="journal article" date="2023" name="bioRxiv">
        <title>Improved chromosome-level genome assembly for marigold (Tagetes erecta).</title>
        <authorList>
            <person name="Jiang F."/>
            <person name="Yuan L."/>
            <person name="Wang S."/>
            <person name="Wang H."/>
            <person name="Xu D."/>
            <person name="Wang A."/>
            <person name="Fan W."/>
        </authorList>
    </citation>
    <scope>NUCLEOTIDE SEQUENCE</scope>
    <source>
        <strain evidence="2">WSJ</strain>
        <tissue evidence="2">Leaf</tissue>
    </source>
</reference>
<protein>
    <submittedName>
        <fullName evidence="2">Uncharacterized protein</fullName>
    </submittedName>
</protein>
<keyword evidence="1" id="KW-0472">Membrane</keyword>
<evidence type="ECO:0000313" key="3">
    <source>
        <dbReference type="Proteomes" id="UP001229421"/>
    </source>
</evidence>
<dbReference type="Proteomes" id="UP001229421">
    <property type="component" value="Unassembled WGS sequence"/>
</dbReference>